<dbReference type="GO" id="GO:0055056">
    <property type="term" value="F:D-glucose transmembrane transporter activity"/>
    <property type="evidence" value="ECO:0000318"/>
    <property type="project" value="GO_Central"/>
</dbReference>
<feature type="transmembrane region" description="Helical" evidence="15">
    <location>
        <begin position="38"/>
        <end position="60"/>
    </location>
</feature>
<dbReference type="InterPro" id="IPR050820">
    <property type="entry name" value="MFS_Sugar_Transporter"/>
</dbReference>
<dbReference type="Bgee" id="ENSOANG00000044356">
    <property type="expression patterns" value="Expressed in fibroblast and 5 other cell types or tissues"/>
</dbReference>
<comment type="subcellular location">
    <subcellularLocation>
        <location evidence="3">Cytoplasm</location>
        <location evidence="3">Perinuclear region</location>
    </subcellularLocation>
    <subcellularLocation>
        <location evidence="2">Endomembrane system</location>
        <topology evidence="2">Multi-pass membrane protein</topology>
    </subcellularLocation>
</comment>
<feature type="transmembrane region" description="Helical" evidence="15">
    <location>
        <begin position="80"/>
        <end position="100"/>
    </location>
</feature>
<comment type="similarity">
    <text evidence="4">Belongs to the major facilitator superfamily. Sugar transporter (TC 2.A.1.1) family. Glucose transporter subfamily.</text>
</comment>
<dbReference type="SUPFAM" id="SSF103473">
    <property type="entry name" value="MFS general substrate transporter"/>
    <property type="match status" value="1"/>
</dbReference>
<comment type="function">
    <text evidence="11">Facilitative glucose transporter required for the development of the cardiovascular system.</text>
</comment>
<dbReference type="GO" id="GO:0060840">
    <property type="term" value="P:artery development"/>
    <property type="evidence" value="ECO:0007669"/>
    <property type="project" value="Ensembl"/>
</dbReference>
<evidence type="ECO:0000256" key="15">
    <source>
        <dbReference type="SAM" id="Phobius"/>
    </source>
</evidence>
<dbReference type="GO" id="GO:0043588">
    <property type="term" value="P:skin development"/>
    <property type="evidence" value="ECO:0007669"/>
    <property type="project" value="Ensembl"/>
</dbReference>
<dbReference type="AlphaFoldDB" id="A0A6I8PH36"/>
<feature type="region of interest" description="Disordered" evidence="14">
    <location>
        <begin position="378"/>
        <end position="412"/>
    </location>
</feature>
<dbReference type="GO" id="GO:0005829">
    <property type="term" value="C:cytosol"/>
    <property type="evidence" value="ECO:0007669"/>
    <property type="project" value="Ensembl"/>
</dbReference>
<keyword evidence="5" id="KW-0813">Transport</keyword>
<keyword evidence="7" id="KW-0762">Sugar transport</keyword>
<evidence type="ECO:0000256" key="2">
    <source>
        <dbReference type="ARBA" id="ARBA00004127"/>
    </source>
</evidence>
<dbReference type="GO" id="GO:0005886">
    <property type="term" value="C:plasma membrane"/>
    <property type="evidence" value="ECO:0007669"/>
    <property type="project" value="Ensembl"/>
</dbReference>
<dbReference type="GO" id="GO:0032683">
    <property type="term" value="P:negative regulation of connective tissue growth factor production"/>
    <property type="evidence" value="ECO:0007669"/>
    <property type="project" value="Ensembl"/>
</dbReference>
<dbReference type="GO" id="GO:0030512">
    <property type="term" value="P:negative regulation of transforming growth factor beta receptor signaling pathway"/>
    <property type="evidence" value="ECO:0007669"/>
    <property type="project" value="Ensembl"/>
</dbReference>
<reference evidence="17" key="2">
    <citation type="submission" date="2025-09" db="UniProtKB">
        <authorList>
            <consortium name="Ensembl"/>
        </authorList>
    </citation>
    <scope>IDENTIFICATION</scope>
    <source>
        <strain evidence="17">Glennie</strain>
    </source>
</reference>
<keyword evidence="10 15" id="KW-0472">Membrane</keyword>
<dbReference type="InterPro" id="IPR036259">
    <property type="entry name" value="MFS_trans_sf"/>
</dbReference>
<accession>A0A6I8PH36</accession>
<dbReference type="GO" id="GO:0010628">
    <property type="term" value="P:positive regulation of gene expression"/>
    <property type="evidence" value="ECO:0007669"/>
    <property type="project" value="Ensembl"/>
</dbReference>
<feature type="compositionally biased region" description="Low complexity" evidence="14">
    <location>
        <begin position="401"/>
        <end position="411"/>
    </location>
</feature>
<feature type="domain" description="Major facilitator superfamily (MFS) profile" evidence="16">
    <location>
        <begin position="42"/>
        <end position="535"/>
    </location>
</feature>
<feature type="transmembrane region" description="Helical" evidence="15">
    <location>
        <begin position="481"/>
        <end position="501"/>
    </location>
</feature>
<dbReference type="InterPro" id="IPR020846">
    <property type="entry name" value="MFS_dom"/>
</dbReference>
<evidence type="ECO:0000256" key="11">
    <source>
        <dbReference type="ARBA" id="ARBA00037777"/>
    </source>
</evidence>
<dbReference type="Proteomes" id="UP000002279">
    <property type="component" value="Unplaced"/>
</dbReference>
<evidence type="ECO:0000256" key="3">
    <source>
        <dbReference type="ARBA" id="ARBA00004556"/>
    </source>
</evidence>
<keyword evidence="8 15" id="KW-0812">Transmembrane</keyword>
<evidence type="ECO:0000256" key="13">
    <source>
        <dbReference type="ARBA" id="ARBA00042909"/>
    </source>
</evidence>
<feature type="transmembrane region" description="Helical" evidence="15">
    <location>
        <begin position="513"/>
        <end position="531"/>
    </location>
</feature>
<dbReference type="OMA" id="GCYRIPV"/>
<evidence type="ECO:0000256" key="7">
    <source>
        <dbReference type="ARBA" id="ARBA00022597"/>
    </source>
</evidence>
<feature type="transmembrane region" description="Helical" evidence="15">
    <location>
        <begin position="303"/>
        <end position="325"/>
    </location>
</feature>
<feature type="region of interest" description="Disordered" evidence="14">
    <location>
        <begin position="1"/>
        <end position="25"/>
    </location>
</feature>
<keyword evidence="18" id="KW-1185">Reference proteome</keyword>
<dbReference type="GO" id="GO:0016020">
    <property type="term" value="C:membrane"/>
    <property type="evidence" value="ECO:0000318"/>
    <property type="project" value="GO_Central"/>
</dbReference>
<dbReference type="FunFam" id="1.20.1250.20:FF:000208">
    <property type="entry name" value="solute carrier family 2, facilitated glucose transporter member 10"/>
    <property type="match status" value="1"/>
</dbReference>
<dbReference type="InterPro" id="IPR005828">
    <property type="entry name" value="MFS_sugar_transport-like"/>
</dbReference>
<dbReference type="GO" id="GO:1903053">
    <property type="term" value="P:regulation of extracellular matrix organization"/>
    <property type="evidence" value="ECO:0007669"/>
    <property type="project" value="Ensembl"/>
</dbReference>
<dbReference type="FunCoup" id="A0A6I8PH36">
    <property type="interactions" value="124"/>
</dbReference>
<evidence type="ECO:0000313" key="17">
    <source>
        <dbReference type="Ensembl" id="ENSOANP00000051881.1"/>
    </source>
</evidence>
<dbReference type="PRINTS" id="PR00171">
    <property type="entry name" value="SUGRTRNSPORT"/>
</dbReference>
<dbReference type="GO" id="GO:0048471">
    <property type="term" value="C:perinuclear region of cytoplasm"/>
    <property type="evidence" value="ECO:0007669"/>
    <property type="project" value="UniProtKB-SubCell"/>
</dbReference>
<dbReference type="GO" id="GO:1902729">
    <property type="term" value="P:negative regulation of proteoglycan biosynthetic process"/>
    <property type="evidence" value="ECO:0007669"/>
    <property type="project" value="Ensembl"/>
</dbReference>
<evidence type="ECO:0000256" key="6">
    <source>
        <dbReference type="ARBA" id="ARBA00022490"/>
    </source>
</evidence>
<evidence type="ECO:0000259" key="16">
    <source>
        <dbReference type="PROSITE" id="PS50850"/>
    </source>
</evidence>
<feature type="transmembrane region" description="Helical" evidence="15">
    <location>
        <begin position="109"/>
        <end position="132"/>
    </location>
</feature>
<feature type="transmembrane region" description="Helical" evidence="15">
    <location>
        <begin position="167"/>
        <end position="186"/>
    </location>
</feature>
<gene>
    <name evidence="17" type="primary">SLC2A10</name>
</gene>
<dbReference type="Pfam" id="PF00083">
    <property type="entry name" value="Sugar_tr"/>
    <property type="match status" value="2"/>
</dbReference>
<evidence type="ECO:0000256" key="9">
    <source>
        <dbReference type="ARBA" id="ARBA00022989"/>
    </source>
</evidence>
<dbReference type="GO" id="GO:1904659">
    <property type="term" value="P:D-glucose transmembrane transport"/>
    <property type="evidence" value="ECO:0000318"/>
    <property type="project" value="GO_Central"/>
</dbReference>
<dbReference type="GO" id="GO:0098708">
    <property type="term" value="P:D-glucose import across plasma membrane"/>
    <property type="evidence" value="ECO:0007669"/>
    <property type="project" value="Ensembl"/>
</dbReference>
<dbReference type="PANTHER" id="PTHR48023:SF7">
    <property type="entry name" value="SOLUTE CARRIER FAMILY 2, FACILITATED GLUCOSE TRANSPORTER MEMBER 10"/>
    <property type="match status" value="1"/>
</dbReference>
<dbReference type="GO" id="GO:0012505">
    <property type="term" value="C:endomembrane system"/>
    <property type="evidence" value="ECO:0007669"/>
    <property type="project" value="UniProtKB-SubCell"/>
</dbReference>
<dbReference type="FunFam" id="1.20.1250.20:FF:000164">
    <property type="entry name" value="solute carrier family 2, facilitated glucose transporter member 10"/>
    <property type="match status" value="1"/>
</dbReference>
<comment type="catalytic activity">
    <reaction evidence="1">
        <text>D-glucose(out) = D-glucose(in)</text>
        <dbReference type="Rhea" id="RHEA:60376"/>
        <dbReference type="ChEBI" id="CHEBI:4167"/>
    </reaction>
</comment>
<evidence type="ECO:0000256" key="10">
    <source>
        <dbReference type="ARBA" id="ARBA00023136"/>
    </source>
</evidence>
<sequence>MKVAEPGLEPLTFRLPGPSQHEARGGPSDFCLPEVAPWVILPAAVSLLGGMSFGYALAVISGALLQLQLTFGLGCFEQEVLVGVLLLGALAASLVGGVLIDRAGRKRAILLGNLVFLAGSLALTLAGSLGWVVLGRGAVGFAVSLSSTACCIYVSELVGPGQRGRLVSLYETGITAGILLSYALNYALADVDEGWRHMFGWAVAPGLLQTVCLLFLPPSPARARPGAEGLLPLGSPRGDGEEEEEEATRYSFLDLFRARGNMRRRTLVGLGLVLSQQLTGQPNVLYYASTVFRSVGFRGGSSATLASVGLGAVKAVSTLAAIGLVDRAGRRALLMAGCAAMALSVGGIGLVGFAVSMDTLQGCREPVRANASTWVGSGQPALPVSPGVGKSWGDPGPPSAGPSASGGHPAHLIQLPTDRPEVTASSPPVSLGRPPPSEHRLLNWMALIFMMAFVSAFSVGFGPMTWVVLSEIYPAAIRGRAFAFCNSFNWAANLLISLSFLDLIGAIGLSWTFLLYGLAAVMALGFIYFCIPETKGQSLEEIDQQFCTKRYVRWTESQLGRGWSECRADLKTGQHIGSKSFCLRVPPTS</sequence>
<dbReference type="GO" id="GO:1902730">
    <property type="term" value="P:positive regulation of proteoglycan biosynthetic process"/>
    <property type="evidence" value="ECO:0007669"/>
    <property type="project" value="Ensembl"/>
</dbReference>
<protein>
    <recommendedName>
        <fullName evidence="12">Solute carrier family 2, facilitated glucose transporter member 10</fullName>
    </recommendedName>
    <alternativeName>
        <fullName evidence="13">Glucose transporter type 10</fullName>
    </alternativeName>
</protein>
<dbReference type="InParanoid" id="A0A6I8PH36"/>
<evidence type="ECO:0000256" key="8">
    <source>
        <dbReference type="ARBA" id="ARBA00022692"/>
    </source>
</evidence>
<feature type="transmembrane region" description="Helical" evidence="15">
    <location>
        <begin position="444"/>
        <end position="469"/>
    </location>
</feature>
<dbReference type="GO" id="GO:2001045">
    <property type="term" value="P:negative regulation of integrin-mediated signaling pathway"/>
    <property type="evidence" value="ECO:0007669"/>
    <property type="project" value="Ensembl"/>
</dbReference>
<dbReference type="PANTHER" id="PTHR48023">
    <property type="entry name" value="D-XYLOSE-PROTON SYMPORTER-LIKE 2"/>
    <property type="match status" value="1"/>
</dbReference>
<feature type="transmembrane region" description="Helical" evidence="15">
    <location>
        <begin position="138"/>
        <end position="155"/>
    </location>
</feature>
<evidence type="ECO:0000313" key="18">
    <source>
        <dbReference type="Proteomes" id="UP000002279"/>
    </source>
</evidence>
<name>A0A6I8PH36_ORNAN</name>
<feature type="transmembrane region" description="Helical" evidence="15">
    <location>
        <begin position="332"/>
        <end position="355"/>
    </location>
</feature>
<evidence type="ECO:0000256" key="4">
    <source>
        <dbReference type="ARBA" id="ARBA00007004"/>
    </source>
</evidence>
<dbReference type="PROSITE" id="PS50850">
    <property type="entry name" value="MFS"/>
    <property type="match status" value="1"/>
</dbReference>
<dbReference type="GO" id="GO:0030511">
    <property type="term" value="P:positive regulation of transforming growth factor beta receptor signaling pathway"/>
    <property type="evidence" value="ECO:0007669"/>
    <property type="project" value="Ensembl"/>
</dbReference>
<dbReference type="GO" id="GO:0072359">
    <property type="term" value="P:circulatory system development"/>
    <property type="evidence" value="ECO:0000318"/>
    <property type="project" value="GO_Central"/>
</dbReference>
<organism evidence="17 18">
    <name type="scientific">Ornithorhynchus anatinus</name>
    <name type="common">Duckbill platypus</name>
    <dbReference type="NCBI Taxonomy" id="9258"/>
    <lineage>
        <taxon>Eukaryota</taxon>
        <taxon>Metazoa</taxon>
        <taxon>Chordata</taxon>
        <taxon>Craniata</taxon>
        <taxon>Vertebrata</taxon>
        <taxon>Euteleostomi</taxon>
        <taxon>Mammalia</taxon>
        <taxon>Monotremata</taxon>
        <taxon>Ornithorhynchidae</taxon>
        <taxon>Ornithorhynchus</taxon>
    </lineage>
</organism>
<dbReference type="Ensembl" id="ENSOANT00000068229.1">
    <property type="protein sequence ID" value="ENSOANP00000051881.1"/>
    <property type="gene ID" value="ENSOANG00000044356.1"/>
</dbReference>
<dbReference type="InterPro" id="IPR003663">
    <property type="entry name" value="Sugar/inositol_transpt"/>
</dbReference>
<reference evidence="17" key="1">
    <citation type="submission" date="2025-08" db="UniProtKB">
        <authorList>
            <consortium name="Ensembl"/>
        </authorList>
    </citation>
    <scope>IDENTIFICATION</scope>
    <source>
        <strain evidence="17">Glennie</strain>
    </source>
</reference>
<evidence type="ECO:0000256" key="5">
    <source>
        <dbReference type="ARBA" id="ARBA00022448"/>
    </source>
</evidence>
<proteinExistence type="inferred from homology"/>
<evidence type="ECO:0000256" key="14">
    <source>
        <dbReference type="SAM" id="MobiDB-lite"/>
    </source>
</evidence>
<dbReference type="GeneTree" id="ENSGT00940000159430"/>
<feature type="transmembrane region" description="Helical" evidence="15">
    <location>
        <begin position="198"/>
        <end position="216"/>
    </location>
</feature>
<dbReference type="InterPro" id="IPR005829">
    <property type="entry name" value="Sugar_transporter_CS"/>
</dbReference>
<dbReference type="Gene3D" id="1.20.1250.20">
    <property type="entry name" value="MFS general substrate transporter like domains"/>
    <property type="match status" value="3"/>
</dbReference>
<dbReference type="GO" id="GO:0072498">
    <property type="term" value="P:embryonic skeletal joint development"/>
    <property type="evidence" value="ECO:0007669"/>
    <property type="project" value="Ensembl"/>
</dbReference>
<evidence type="ECO:0000256" key="12">
    <source>
        <dbReference type="ARBA" id="ARBA00039240"/>
    </source>
</evidence>
<dbReference type="PROSITE" id="PS00216">
    <property type="entry name" value="SUGAR_TRANSPORT_1"/>
    <property type="match status" value="2"/>
</dbReference>
<dbReference type="GO" id="GO:0045454">
    <property type="term" value="P:cell redox homeostasis"/>
    <property type="evidence" value="ECO:0007669"/>
    <property type="project" value="Ensembl"/>
</dbReference>
<keyword evidence="6" id="KW-0963">Cytoplasm</keyword>
<feature type="transmembrane region" description="Helical" evidence="15">
    <location>
        <begin position="267"/>
        <end position="288"/>
    </location>
</feature>
<dbReference type="GO" id="GO:0033300">
    <property type="term" value="F:dehydroascorbic acid transmembrane transporter activity"/>
    <property type="evidence" value="ECO:0007669"/>
    <property type="project" value="Ensembl"/>
</dbReference>
<keyword evidence="9 15" id="KW-1133">Transmembrane helix</keyword>
<evidence type="ECO:0000256" key="1">
    <source>
        <dbReference type="ARBA" id="ARBA00000618"/>
    </source>
</evidence>